<dbReference type="GO" id="GO:0071713">
    <property type="term" value="F:para-aminobenzoyl-glutamate hydrolase activity"/>
    <property type="evidence" value="ECO:0007669"/>
    <property type="project" value="TreeGrafter"/>
</dbReference>
<dbReference type="PANTHER" id="PTHR30575">
    <property type="entry name" value="PEPTIDASE M20"/>
    <property type="match status" value="1"/>
</dbReference>
<dbReference type="AlphaFoldDB" id="A0AAT9LCZ9"/>
<dbReference type="InterPro" id="IPR017144">
    <property type="entry name" value="Xaa-Arg_dipeptidase"/>
</dbReference>
<accession>A0AAT9LCZ9</accession>
<protein>
    <recommendedName>
        <fullName evidence="1">Peptidase M20 domain-containing protein 2</fullName>
    </recommendedName>
</protein>
<dbReference type="InterPro" id="IPR052030">
    <property type="entry name" value="Peptidase_M20/M20A_hydrolases"/>
</dbReference>
<dbReference type="Pfam" id="PF07687">
    <property type="entry name" value="M20_dimer"/>
    <property type="match status" value="1"/>
</dbReference>
<reference evidence="3" key="1">
    <citation type="submission" date="2020-10" db="EMBL/GenBank/DDBJ databases">
        <authorList>
            <person name="Kadnikov V."/>
            <person name="Beletsky A.V."/>
            <person name="Mardanov A.V."/>
            <person name="Karnachuk O.V."/>
            <person name="Ravin N.V."/>
        </authorList>
    </citation>
    <scope>NUCLEOTIDE SEQUENCE</scope>
    <source>
        <strain evidence="3">Bu02</strain>
    </source>
</reference>
<dbReference type="SUPFAM" id="SSF55031">
    <property type="entry name" value="Bacterial exopeptidase dimerisation domain"/>
    <property type="match status" value="1"/>
</dbReference>
<dbReference type="InterPro" id="IPR011650">
    <property type="entry name" value="Peptidase_M20_dimer"/>
</dbReference>
<dbReference type="NCBIfam" id="TIGR01891">
    <property type="entry name" value="amidohydrolases"/>
    <property type="match status" value="1"/>
</dbReference>
<proteinExistence type="inferred from homology"/>
<evidence type="ECO:0000313" key="3">
    <source>
        <dbReference type="EMBL" id="QUL99011.1"/>
    </source>
</evidence>
<organism evidence="3">
    <name type="scientific">Candidatus Fermentithermobacillus carboniphilus</name>
    <dbReference type="NCBI Taxonomy" id="3085328"/>
    <lineage>
        <taxon>Bacteria</taxon>
        <taxon>Bacillati</taxon>
        <taxon>Bacillota</taxon>
        <taxon>Candidatus Fermentithermobacillia</taxon>
        <taxon>Candidatus Fermentithermobacillales</taxon>
        <taxon>Candidatus Fermentithermobacillaceae</taxon>
        <taxon>Candidatus Fermentithermobacillus</taxon>
    </lineage>
</organism>
<dbReference type="KEGG" id="fcz:IMF26_02785"/>
<dbReference type="InterPro" id="IPR017439">
    <property type="entry name" value="Amidohydrolase"/>
</dbReference>
<dbReference type="SUPFAM" id="SSF53187">
    <property type="entry name" value="Zn-dependent exopeptidases"/>
    <property type="match status" value="1"/>
</dbReference>
<comment type="similarity">
    <text evidence="1">Belongs to the peptidase M20A family.</text>
</comment>
<dbReference type="EMBL" id="CP062796">
    <property type="protein sequence ID" value="QUL99011.1"/>
    <property type="molecule type" value="Genomic_DNA"/>
</dbReference>
<dbReference type="CDD" id="cd05672">
    <property type="entry name" value="M20_ACY1L2-like"/>
    <property type="match status" value="1"/>
</dbReference>
<dbReference type="GO" id="GO:0016805">
    <property type="term" value="F:dipeptidase activity"/>
    <property type="evidence" value="ECO:0007669"/>
    <property type="project" value="InterPro"/>
</dbReference>
<dbReference type="GO" id="GO:0046657">
    <property type="term" value="P:folic acid catabolic process"/>
    <property type="evidence" value="ECO:0007669"/>
    <property type="project" value="TreeGrafter"/>
</dbReference>
<evidence type="ECO:0000259" key="2">
    <source>
        <dbReference type="Pfam" id="PF07687"/>
    </source>
</evidence>
<feature type="domain" description="Peptidase M20 dimerisation" evidence="2">
    <location>
        <begin position="226"/>
        <end position="316"/>
    </location>
</feature>
<reference evidence="3" key="2">
    <citation type="journal article" date="2023" name="Biology">
        <title>Prokaryotic Life Associated with Coal-Fire Gas Vents Revealed by Metagenomics.</title>
        <authorList>
            <person name="Kadnikov V.V."/>
            <person name="Mardanov A.V."/>
            <person name="Beletsky A.V."/>
            <person name="Karnachuk O.V."/>
            <person name="Ravin N.V."/>
        </authorList>
    </citation>
    <scope>NUCLEOTIDE SEQUENCE</scope>
    <source>
        <strain evidence="3">Bu02</strain>
    </source>
</reference>
<dbReference type="GO" id="GO:0005737">
    <property type="term" value="C:cytoplasm"/>
    <property type="evidence" value="ECO:0007669"/>
    <property type="project" value="TreeGrafter"/>
</dbReference>
<name>A0AAT9LCZ9_9FIRM</name>
<gene>
    <name evidence="3" type="ORF">IMF26_02785</name>
</gene>
<dbReference type="Gene3D" id="3.40.630.10">
    <property type="entry name" value="Zn peptidases"/>
    <property type="match status" value="1"/>
</dbReference>
<evidence type="ECO:0000256" key="1">
    <source>
        <dbReference type="PIRNR" id="PIRNR037226"/>
    </source>
</evidence>
<dbReference type="InterPro" id="IPR002933">
    <property type="entry name" value="Peptidase_M20"/>
</dbReference>
<sequence>MRSDVEYFLRDKHILSSPVIHHSGSCQYLENHTGRRDPVTPECCKTSNGVELRDSLKKAAIEAVDAVKERLFSISDQMYREPEVGLQEWKSSKLLVDLLKEFGFEVEVGLCNLPTSFRAIRRGKPGGPTVAILAEYDALPEIGHGCGHNIIGTAAAGAGIALAPLMDNIRGTLVVLGTPAEEGAVDNAGGKVTLLEGGAFSGVDVAMMFHPSQKDVVMSTSNARVAMEISFRGKAAHAAGAPHEGINALDAAILTFNAWNALRQHVKEDVRIHGIITKGGVSPNIIPDYAEIRMYVRAKDMDYLRQVEDKVKKCAEGAATATGATVNFRYTAKAYANMITNETLARAFGKNLEALGRKVQEPEPKAGGGSTDMGNVSHVVPSIHPYIAICEPGTATSHSREFAKATISEMGHKGLLDGAKALAMTAIDVFTDPVLLAAIKDEFAKKVSRKG</sequence>
<dbReference type="PIRSF" id="PIRSF037226">
    <property type="entry name" value="Amidohydrolase_ACY1L2_prd"/>
    <property type="match status" value="1"/>
</dbReference>
<dbReference type="Pfam" id="PF01546">
    <property type="entry name" value="Peptidase_M20"/>
    <property type="match status" value="1"/>
</dbReference>
<dbReference type="FunFam" id="3.30.70.360:FF:000004">
    <property type="entry name" value="Peptidase M20 domain-containing protein 2"/>
    <property type="match status" value="1"/>
</dbReference>
<dbReference type="PANTHER" id="PTHR30575:SF0">
    <property type="entry name" value="XAA-ARG DIPEPTIDASE"/>
    <property type="match status" value="1"/>
</dbReference>
<dbReference type="InterPro" id="IPR036264">
    <property type="entry name" value="Bact_exopeptidase_dim_dom"/>
</dbReference>
<dbReference type="Gene3D" id="3.30.70.360">
    <property type="match status" value="1"/>
</dbReference>